<dbReference type="PANTHER" id="PTHR47487:SF16">
    <property type="entry name" value="C2H2-TYPE DOMAIN-CONTAINING PROTEIN"/>
    <property type="match status" value="1"/>
</dbReference>
<dbReference type="AlphaFoldDB" id="A0AAW2QC90"/>
<comment type="caution">
    <text evidence="4">The sequence shown here is derived from an EMBL/GenBank/DDBJ whole genome shotgun (WGS) entry which is preliminary data.</text>
</comment>
<evidence type="ECO:0000259" key="3">
    <source>
        <dbReference type="SMART" id="SM00451"/>
    </source>
</evidence>
<reference evidence="4" key="2">
    <citation type="journal article" date="2024" name="Plant">
        <title>Genomic evolution and insights into agronomic trait innovations of Sesamum species.</title>
        <authorList>
            <person name="Miao H."/>
            <person name="Wang L."/>
            <person name="Qu L."/>
            <person name="Liu H."/>
            <person name="Sun Y."/>
            <person name="Le M."/>
            <person name="Wang Q."/>
            <person name="Wei S."/>
            <person name="Zheng Y."/>
            <person name="Lin W."/>
            <person name="Duan Y."/>
            <person name="Cao H."/>
            <person name="Xiong S."/>
            <person name="Wang X."/>
            <person name="Wei L."/>
            <person name="Li C."/>
            <person name="Ma Q."/>
            <person name="Ju M."/>
            <person name="Zhao R."/>
            <person name="Li G."/>
            <person name="Mu C."/>
            <person name="Tian Q."/>
            <person name="Mei H."/>
            <person name="Zhang T."/>
            <person name="Gao T."/>
            <person name="Zhang H."/>
        </authorList>
    </citation>
    <scope>NUCLEOTIDE SEQUENCE</scope>
    <source>
        <strain evidence="4">G01</strain>
    </source>
</reference>
<reference evidence="4" key="1">
    <citation type="submission" date="2020-06" db="EMBL/GenBank/DDBJ databases">
        <authorList>
            <person name="Li T."/>
            <person name="Hu X."/>
            <person name="Zhang T."/>
            <person name="Song X."/>
            <person name="Zhang H."/>
            <person name="Dai N."/>
            <person name="Sheng W."/>
            <person name="Hou X."/>
            <person name="Wei L."/>
        </authorList>
    </citation>
    <scope>NUCLEOTIDE SEQUENCE</scope>
    <source>
        <strain evidence="4">G01</strain>
        <tissue evidence="4">Leaf</tissue>
    </source>
</reference>
<dbReference type="InterPro" id="IPR036236">
    <property type="entry name" value="Znf_C2H2_sf"/>
</dbReference>
<dbReference type="PANTHER" id="PTHR47487">
    <property type="entry name" value="OS06G0651300 PROTEIN-RELATED"/>
    <property type="match status" value="1"/>
</dbReference>
<dbReference type="EMBL" id="JACGWK010000003">
    <property type="protein sequence ID" value="KAL0365231.1"/>
    <property type="molecule type" value="Genomic_DNA"/>
</dbReference>
<gene>
    <name evidence="4" type="ORF">Sangu_0620700</name>
</gene>
<keyword evidence="2" id="KW-0472">Membrane</keyword>
<feature type="compositionally biased region" description="Polar residues" evidence="1">
    <location>
        <begin position="240"/>
        <end position="259"/>
    </location>
</feature>
<dbReference type="SMART" id="SM00451">
    <property type="entry name" value="ZnF_U1"/>
    <property type="match status" value="2"/>
</dbReference>
<dbReference type="GO" id="GO:0008270">
    <property type="term" value="F:zinc ion binding"/>
    <property type="evidence" value="ECO:0007669"/>
    <property type="project" value="InterPro"/>
</dbReference>
<feature type="compositionally biased region" description="Basic and acidic residues" evidence="1">
    <location>
        <begin position="262"/>
        <end position="273"/>
    </location>
</feature>
<evidence type="ECO:0000256" key="2">
    <source>
        <dbReference type="SAM" id="Phobius"/>
    </source>
</evidence>
<dbReference type="InterPro" id="IPR004345">
    <property type="entry name" value="TB2_DP1_HVA22"/>
</dbReference>
<feature type="domain" description="U1-type" evidence="3">
    <location>
        <begin position="382"/>
        <end position="418"/>
    </location>
</feature>
<feature type="region of interest" description="Disordered" evidence="1">
    <location>
        <begin position="239"/>
        <end position="273"/>
    </location>
</feature>
<accession>A0AAW2QC90</accession>
<protein>
    <submittedName>
        <fullName evidence="4">HVA22-like protein a</fullName>
    </submittedName>
</protein>
<name>A0AAW2QC90_9LAMI</name>
<proteinExistence type="predicted"/>
<dbReference type="Gene3D" id="3.30.160.60">
    <property type="entry name" value="Classic Zinc Finger"/>
    <property type="match status" value="2"/>
</dbReference>
<feature type="domain" description="U1-type" evidence="3">
    <location>
        <begin position="277"/>
        <end position="311"/>
    </location>
</feature>
<dbReference type="GO" id="GO:0003676">
    <property type="term" value="F:nucleic acid binding"/>
    <property type="evidence" value="ECO:0007669"/>
    <property type="project" value="InterPro"/>
</dbReference>
<dbReference type="Pfam" id="PF12874">
    <property type="entry name" value="zf-met"/>
    <property type="match status" value="2"/>
</dbReference>
<keyword evidence="2" id="KW-1133">Transmembrane helix</keyword>
<feature type="compositionally biased region" description="Polar residues" evidence="1">
    <location>
        <begin position="320"/>
        <end position="336"/>
    </location>
</feature>
<evidence type="ECO:0000313" key="4">
    <source>
        <dbReference type="EMBL" id="KAL0365231.1"/>
    </source>
</evidence>
<keyword evidence="2" id="KW-0812">Transmembrane</keyword>
<dbReference type="InterPro" id="IPR003604">
    <property type="entry name" value="Matrin/U1-like-C_Znf_C2H2"/>
</dbReference>
<dbReference type="SUPFAM" id="SSF57667">
    <property type="entry name" value="beta-beta-alpha zinc fingers"/>
    <property type="match status" value="2"/>
</dbReference>
<evidence type="ECO:0000256" key="1">
    <source>
        <dbReference type="SAM" id="MobiDB-lite"/>
    </source>
</evidence>
<feature type="region of interest" description="Disordered" evidence="1">
    <location>
        <begin position="310"/>
        <end position="380"/>
    </location>
</feature>
<dbReference type="Pfam" id="PF03134">
    <property type="entry name" value="TB2_DP1_HVA22"/>
    <property type="match status" value="1"/>
</dbReference>
<feature type="transmembrane region" description="Helical" evidence="2">
    <location>
        <begin position="49"/>
        <end position="67"/>
    </location>
</feature>
<organism evidence="4">
    <name type="scientific">Sesamum angustifolium</name>
    <dbReference type="NCBI Taxonomy" id="2727405"/>
    <lineage>
        <taxon>Eukaryota</taxon>
        <taxon>Viridiplantae</taxon>
        <taxon>Streptophyta</taxon>
        <taxon>Embryophyta</taxon>
        <taxon>Tracheophyta</taxon>
        <taxon>Spermatophyta</taxon>
        <taxon>Magnoliopsida</taxon>
        <taxon>eudicotyledons</taxon>
        <taxon>Gunneridae</taxon>
        <taxon>Pentapetalae</taxon>
        <taxon>asterids</taxon>
        <taxon>lamiids</taxon>
        <taxon>Lamiales</taxon>
        <taxon>Pedaliaceae</taxon>
        <taxon>Sesamum</taxon>
    </lineage>
</organism>
<feature type="transmembrane region" description="Helical" evidence="2">
    <location>
        <begin position="6"/>
        <end position="29"/>
    </location>
</feature>
<feature type="region of interest" description="Disordered" evidence="1">
    <location>
        <begin position="164"/>
        <end position="187"/>
    </location>
</feature>
<sequence>MGIIGLLKLALLCIDFLAWPVIALGYPLFSTIRAIETSSQYHLKKLAKYWTLFALISLLEIALVKIIEWIPLWSSLKLIATFWLVVPRFRGASHAYRRLISLCLFADDHSVIYRWSVEIQAVIDRFYKAKEGELLNTETFSDVVEKYIKENGAEALEKLIASKMQSESKEPDNSQGNTSVPEPEEKNAAATLEQMEEPDAVQKDHEALEAAEKTASTEVKPLKEPDAFLKDFKTLDATEKTASTEAQPVQTAEPSTNAWTPKETDAASEVKETKKVQQEWICALCQVTATSEKMLNSHLGGRKHKSMIESLKKSKLDAESTASSPSAAGKSSQRSAESLKGKSKVGERSQQKSRKKTEERVQNQVPRDRQNQGKPKQNGAANQQFTAWCTVCHVKLLSDIDLAAHLKGKRHTSNAQNF</sequence>
<dbReference type="InterPro" id="IPR013087">
    <property type="entry name" value="Znf_C2H2_type"/>
</dbReference>
<feature type="compositionally biased region" description="Basic and acidic residues" evidence="1">
    <location>
        <begin position="337"/>
        <end position="371"/>
    </location>
</feature>